<dbReference type="InterPro" id="IPR006585">
    <property type="entry name" value="FTP1"/>
</dbReference>
<dbReference type="Proteomes" id="UP001597389">
    <property type="component" value="Unassembled WGS sequence"/>
</dbReference>
<dbReference type="InterPro" id="IPR052387">
    <property type="entry name" value="Fibrocystin"/>
</dbReference>
<dbReference type="SMART" id="SM00607">
    <property type="entry name" value="FTP"/>
    <property type="match status" value="1"/>
</dbReference>
<sequence>MKNFTIAAVLAPGALLAEESGKAINDVWHGIAGNPISEILNDERFYGSSDVSEDRHSLSVSNGYGGTNAQRTRGYIVAPATGTYRFWLTGDDSARFLLSSSASKWDRKELLDLPSYKGQYDWDNGVHSVEVTLVAGQEYFFELIQKNGGGAGHADVAWSYQDASYQNWALDPGAVATQSTTGWGGTADKAIDGSESTIFGEGSVSHTDTSSESNWWQVDLGQERPIQRITLVNRSDNHASQLSNFKASILAADGTVIESKEFFTDSGYVKGLTVWELDQAVTGTTVKIETLGVNRRGNTGIALAEVQVFGSNDANALSAARQLVPGSQLKTYTVDATDADLDELKDSWELNHGFDTSASQTGDYSPLADVDKDGLNNLKESAHDTAPFTGSSITGHWTLEKWSDVFEYGVEELVMHDRFFQNPDTREITDAGQVRDLGAYSGARLRGYITAPESGYYRFWISSRDGSELWLSSDSSKYRKQLLCGMGPRFGTGHGITNGSSNLWDQFSCQMSEEVYLEAGQKYFCEALSQDGHPGSRHISIAWARPNSEREMLPMEYVSSYEFTPADADDDYLPDAWESQYGLSVSDNGALDRSREGELGDFDMDGLNNREEYLYGTDPSDPDYDGDGVLDGDEVKSYGSDPTTSDAPDESLVSQLPVDQYTQADAAWTATSEGLIGSSFRGGIAWDFTVAQAGHYVLHINTKLLGDLYLHEVIPANVSIDGQEVWSKEIVYGQKREALIRVTTPHLSAGTHSLRLFIDNIIARRSVSITGLALYQPNGVDTDGDGTPDWVESQLVGANQLFGYVTSSRTSPAFLEGIARTRGTTTVNNQSVAAGLDSNHWYANLVLDAQNGSHFTVDFESGVSESGIIDWAATDVLAGENLVVRKGDALKLTAVGDGYVVGDTVSLSIDSVWSAGHLPTTLADAVALADSLDITSVHQISGVMQGGWNPTAVACQSFHLVAGTDSATFQLQHYTGVHTKAVKVQLTLVDGVVKAHQIYARYKTGDFVGQDFDTLEGTGGAPVGAGGYGVAELRFSAAVATDIAANTELPFAFLSAGSQTLQATHSNGSSAQVTVEVKQADFSVAARDFLANSVRNTSFDLDAVDADLYFEGGSSAEVLAVTSDAQNLTIQLAPKAHGEKVLAARLYKDGPILATQPLNFIAISDALQNDLTSGFLSRDFEGYYNLTTPLVATNLPEGGKVKVTIFRSGVTFLDGTKTLWLEVDDFINDTAMLNFLFPIGMSGGYCHYLDIYDRNGAYVGRR</sequence>
<gene>
    <name evidence="7" type="ORF">ACFSW8_13340</name>
</gene>
<dbReference type="SUPFAM" id="SSF56988">
    <property type="entry name" value="Anthrax protective antigen"/>
    <property type="match status" value="2"/>
</dbReference>
<dbReference type="Gene3D" id="2.60.120.1560">
    <property type="match status" value="1"/>
</dbReference>
<evidence type="ECO:0000313" key="8">
    <source>
        <dbReference type="Proteomes" id="UP001597389"/>
    </source>
</evidence>
<dbReference type="EMBL" id="JBHUJB010000056">
    <property type="protein sequence ID" value="MFD2159886.1"/>
    <property type="molecule type" value="Genomic_DNA"/>
</dbReference>
<dbReference type="Gene3D" id="3.90.182.10">
    <property type="entry name" value="Toxin - Anthrax Protective Antigen,domain 1"/>
    <property type="match status" value="1"/>
</dbReference>
<proteinExistence type="predicted"/>
<dbReference type="InterPro" id="IPR037524">
    <property type="entry name" value="PA14/GLEYA"/>
</dbReference>
<dbReference type="Gene3D" id="2.60.120.260">
    <property type="entry name" value="Galactose-binding domain-like"/>
    <property type="match status" value="1"/>
</dbReference>
<keyword evidence="8" id="KW-1185">Reference proteome</keyword>
<evidence type="ECO:0000256" key="1">
    <source>
        <dbReference type="ARBA" id="ARBA00022723"/>
    </source>
</evidence>
<evidence type="ECO:0000256" key="2">
    <source>
        <dbReference type="ARBA" id="ARBA00022729"/>
    </source>
</evidence>
<keyword evidence="2" id="KW-0732">Signal</keyword>
<evidence type="ECO:0000259" key="6">
    <source>
        <dbReference type="PROSITE" id="PS51820"/>
    </source>
</evidence>
<dbReference type="Pfam" id="PF10528">
    <property type="entry name" value="GLEYA"/>
    <property type="match status" value="1"/>
</dbReference>
<keyword evidence="1" id="KW-0479">Metal-binding</keyword>
<dbReference type="InterPro" id="IPR018247">
    <property type="entry name" value="EF_Hand_1_Ca_BS"/>
</dbReference>
<dbReference type="PROSITE" id="PS00018">
    <property type="entry name" value="EF_HAND_1"/>
    <property type="match status" value="1"/>
</dbReference>
<feature type="domain" description="PA14" evidence="6">
    <location>
        <begin position="18"/>
        <end position="175"/>
    </location>
</feature>
<dbReference type="InterPro" id="IPR018871">
    <property type="entry name" value="GLEYA_adhesin_domain"/>
</dbReference>
<evidence type="ECO:0000256" key="5">
    <source>
        <dbReference type="SAM" id="MobiDB-lite"/>
    </source>
</evidence>
<reference evidence="8" key="1">
    <citation type="journal article" date="2019" name="Int. J. Syst. Evol. Microbiol.">
        <title>The Global Catalogue of Microorganisms (GCM) 10K type strain sequencing project: providing services to taxonomists for standard genome sequencing and annotation.</title>
        <authorList>
            <consortium name="The Broad Institute Genomics Platform"/>
            <consortium name="The Broad Institute Genome Sequencing Center for Infectious Disease"/>
            <person name="Wu L."/>
            <person name="Ma J."/>
        </authorList>
    </citation>
    <scope>NUCLEOTIDE SEQUENCE [LARGE SCALE GENOMIC DNA]</scope>
    <source>
        <strain evidence="8">CCUG 57942</strain>
    </source>
</reference>
<feature type="domain" description="PA14" evidence="6">
    <location>
        <begin position="392"/>
        <end position="557"/>
    </location>
</feature>
<evidence type="ECO:0000256" key="3">
    <source>
        <dbReference type="ARBA" id="ARBA00022837"/>
    </source>
</evidence>
<protein>
    <submittedName>
        <fullName evidence="7">PA14 domain-containing protein</fullName>
    </submittedName>
</protein>
<dbReference type="PANTHER" id="PTHR46769">
    <property type="entry name" value="POLYCYSTIC KIDNEY AND HEPATIC DISEASE 1 (AUTOSOMAL RECESSIVE)-LIKE 1"/>
    <property type="match status" value="1"/>
</dbReference>
<dbReference type="InterPro" id="IPR008979">
    <property type="entry name" value="Galactose-bd-like_sf"/>
</dbReference>
<evidence type="ECO:0000256" key="4">
    <source>
        <dbReference type="ARBA" id="ARBA00023157"/>
    </source>
</evidence>
<accession>A0ABW4ZEF2</accession>
<dbReference type="PANTHER" id="PTHR46769:SF2">
    <property type="entry name" value="FIBROCYSTIN-L ISOFORM 2 PRECURSOR-RELATED"/>
    <property type="match status" value="1"/>
</dbReference>
<dbReference type="SUPFAM" id="SSF49785">
    <property type="entry name" value="Galactose-binding domain-like"/>
    <property type="match status" value="1"/>
</dbReference>
<keyword evidence="3" id="KW-0106">Calcium</keyword>
<dbReference type="InterPro" id="IPR000421">
    <property type="entry name" value="FA58C"/>
</dbReference>
<dbReference type="Pfam" id="PF00754">
    <property type="entry name" value="F5_F8_type_C"/>
    <property type="match status" value="1"/>
</dbReference>
<dbReference type="RefSeq" id="WP_377087479.1">
    <property type="nucleotide sequence ID" value="NZ_JBHSJL010000014.1"/>
</dbReference>
<evidence type="ECO:0000313" key="7">
    <source>
        <dbReference type="EMBL" id="MFD2159886.1"/>
    </source>
</evidence>
<organism evidence="7 8">
    <name type="scientific">Rubritalea tangerina</name>
    <dbReference type="NCBI Taxonomy" id="430798"/>
    <lineage>
        <taxon>Bacteria</taxon>
        <taxon>Pseudomonadati</taxon>
        <taxon>Verrucomicrobiota</taxon>
        <taxon>Verrucomicrobiia</taxon>
        <taxon>Verrucomicrobiales</taxon>
        <taxon>Rubritaleaceae</taxon>
        <taxon>Rubritalea</taxon>
    </lineage>
</organism>
<comment type="caution">
    <text evidence="7">The sequence shown here is derived from an EMBL/GenBank/DDBJ whole genome shotgun (WGS) entry which is preliminary data.</text>
</comment>
<feature type="compositionally biased region" description="Acidic residues" evidence="5">
    <location>
        <begin position="620"/>
        <end position="632"/>
    </location>
</feature>
<feature type="region of interest" description="Disordered" evidence="5">
    <location>
        <begin position="586"/>
        <end position="605"/>
    </location>
</feature>
<feature type="region of interest" description="Disordered" evidence="5">
    <location>
        <begin position="611"/>
        <end position="651"/>
    </location>
</feature>
<keyword evidence="4" id="KW-1015">Disulfide bond</keyword>
<dbReference type="PROSITE" id="PS51820">
    <property type="entry name" value="PA14"/>
    <property type="match status" value="2"/>
</dbReference>
<name>A0ABW4ZEF2_9BACT</name>